<dbReference type="SUPFAM" id="SSF53254">
    <property type="entry name" value="Phosphoglycerate mutase-like"/>
    <property type="match status" value="1"/>
</dbReference>
<sequence length="78" mass="8690">MECRRCPRSVAGRLQAKSLGKNWEDTRIDYLLSSPLDRALCTANALSDHNKGRPEVVIHPNLVERSGGRGGVERKVTF</sequence>
<name>A0A0C2WY59_AMAMK</name>
<dbReference type="InterPro" id="IPR013078">
    <property type="entry name" value="His_Pase_superF_clade-1"/>
</dbReference>
<proteinExistence type="predicted"/>
<evidence type="ECO:0000313" key="1">
    <source>
        <dbReference type="EMBL" id="KIL66752.1"/>
    </source>
</evidence>
<protein>
    <submittedName>
        <fullName evidence="1">Uncharacterized protein</fullName>
    </submittedName>
</protein>
<dbReference type="Gene3D" id="3.40.50.1240">
    <property type="entry name" value="Phosphoglycerate mutase-like"/>
    <property type="match status" value="1"/>
</dbReference>
<dbReference type="EMBL" id="KN818234">
    <property type="protein sequence ID" value="KIL66752.1"/>
    <property type="molecule type" value="Genomic_DNA"/>
</dbReference>
<organism evidence="1 2">
    <name type="scientific">Amanita muscaria (strain Koide BX008)</name>
    <dbReference type="NCBI Taxonomy" id="946122"/>
    <lineage>
        <taxon>Eukaryota</taxon>
        <taxon>Fungi</taxon>
        <taxon>Dikarya</taxon>
        <taxon>Basidiomycota</taxon>
        <taxon>Agaricomycotina</taxon>
        <taxon>Agaricomycetes</taxon>
        <taxon>Agaricomycetidae</taxon>
        <taxon>Agaricales</taxon>
        <taxon>Pluteineae</taxon>
        <taxon>Amanitaceae</taxon>
        <taxon>Amanita</taxon>
    </lineage>
</organism>
<dbReference type="HOGENOM" id="CLU_2621504_0_0_1"/>
<dbReference type="Pfam" id="PF00300">
    <property type="entry name" value="His_Phos_1"/>
    <property type="match status" value="1"/>
</dbReference>
<dbReference type="Proteomes" id="UP000054549">
    <property type="component" value="Unassembled WGS sequence"/>
</dbReference>
<dbReference type="AlphaFoldDB" id="A0A0C2WY59"/>
<dbReference type="InterPro" id="IPR029033">
    <property type="entry name" value="His_PPase_superfam"/>
</dbReference>
<dbReference type="InParanoid" id="A0A0C2WY59"/>
<gene>
    <name evidence="1" type="ORF">M378DRAFT_9822</name>
</gene>
<keyword evidence="2" id="KW-1185">Reference proteome</keyword>
<dbReference type="OrthoDB" id="354304at2759"/>
<evidence type="ECO:0000313" key="2">
    <source>
        <dbReference type="Proteomes" id="UP000054549"/>
    </source>
</evidence>
<reference evidence="1 2" key="1">
    <citation type="submission" date="2014-04" db="EMBL/GenBank/DDBJ databases">
        <title>Evolutionary Origins and Diversification of the Mycorrhizal Mutualists.</title>
        <authorList>
            <consortium name="DOE Joint Genome Institute"/>
            <consortium name="Mycorrhizal Genomics Consortium"/>
            <person name="Kohler A."/>
            <person name="Kuo A."/>
            <person name="Nagy L.G."/>
            <person name="Floudas D."/>
            <person name="Copeland A."/>
            <person name="Barry K.W."/>
            <person name="Cichocki N."/>
            <person name="Veneault-Fourrey C."/>
            <person name="LaButti K."/>
            <person name="Lindquist E.A."/>
            <person name="Lipzen A."/>
            <person name="Lundell T."/>
            <person name="Morin E."/>
            <person name="Murat C."/>
            <person name="Riley R."/>
            <person name="Ohm R."/>
            <person name="Sun H."/>
            <person name="Tunlid A."/>
            <person name="Henrissat B."/>
            <person name="Grigoriev I.V."/>
            <person name="Hibbett D.S."/>
            <person name="Martin F."/>
        </authorList>
    </citation>
    <scope>NUCLEOTIDE SEQUENCE [LARGE SCALE GENOMIC DNA]</scope>
    <source>
        <strain evidence="1 2">Koide BX008</strain>
    </source>
</reference>
<accession>A0A0C2WY59</accession>